<feature type="chain" id="PRO_5018251054" description="glucan 1,4-alpha-glucosidase" evidence="12">
    <location>
        <begin position="21"/>
        <end position="476"/>
    </location>
</feature>
<dbReference type="GO" id="GO:0004339">
    <property type="term" value="F:glucan 1,4-alpha-glucosidase activity"/>
    <property type="evidence" value="ECO:0007669"/>
    <property type="project" value="UniProtKB-EC"/>
</dbReference>
<evidence type="ECO:0000259" key="13">
    <source>
        <dbReference type="Pfam" id="PF00723"/>
    </source>
</evidence>
<keyword evidence="8" id="KW-0326">Glycosidase</keyword>
<proteinExistence type="inferred from homology"/>
<dbReference type="Proteomes" id="UP000275078">
    <property type="component" value="Unassembled WGS sequence"/>
</dbReference>
<dbReference type="EMBL" id="ML119854">
    <property type="protein sequence ID" value="RPA72613.1"/>
    <property type="molecule type" value="Genomic_DNA"/>
</dbReference>
<evidence type="ECO:0000256" key="3">
    <source>
        <dbReference type="ARBA" id="ARBA00012593"/>
    </source>
</evidence>
<comment type="similarity">
    <text evidence="2">Belongs to the glycosyl hydrolase 15 family.</text>
</comment>
<dbReference type="InterPro" id="IPR012341">
    <property type="entry name" value="6hp_glycosidase-like_sf"/>
</dbReference>
<gene>
    <name evidence="14" type="ORF">BJ508DRAFT_334869</name>
</gene>
<name>A0A3N4HEH0_ASCIM</name>
<evidence type="ECO:0000313" key="15">
    <source>
        <dbReference type="Proteomes" id="UP000275078"/>
    </source>
</evidence>
<keyword evidence="4 12" id="KW-0732">Signal</keyword>
<evidence type="ECO:0000256" key="6">
    <source>
        <dbReference type="ARBA" id="ARBA00023180"/>
    </source>
</evidence>
<dbReference type="STRING" id="1160509.A0A3N4HEH0"/>
<sequence length="476" mass="52202">MQFSKSFFLAIQIAVTVVSARTVPEGFTKRDAVLDSWVTSQRSVAFDGILANIGPNGANAKGVNAGAIVASPSKSNPDYWYQWTRDSAMTFKVLLNDYLKGNNTLESYLYDYVNESYKLQRTNNPSGNYYTGGIGEPKFHVDGTPYTGGWGRPQNDGPAIRATVLIAFANKLIAKGDTAYVKSKLYDSKLPTEAVIKADLEHVANNWQKNNFDLWEEVNAIHFFTFMVQRRALIEGADLADKLGDSGAATWYRSQANAIAARLPSFWNGAFINEHQGINYRSGTDCATLLGAIHGNGAKGYGLYEPVSDEILLSLEKLVSVMKPLYAINKNTAVGTAIGRYPEDVYDGVGESKAHPWFICTATSADILFQARNKHIANKKITITNLNQGFYRKWVSSATSGQSFAAGSSQFEAITEGLKAYGDSFLARIKLHTANNGDMSEQFNRDTGFQEGAKKLTWSYASFVGAKASRDGNVPY</sequence>
<evidence type="ECO:0000256" key="4">
    <source>
        <dbReference type="ARBA" id="ARBA00022729"/>
    </source>
</evidence>
<evidence type="ECO:0000256" key="8">
    <source>
        <dbReference type="ARBA" id="ARBA00023295"/>
    </source>
</evidence>
<keyword evidence="6" id="KW-0325">Glycoprotein</keyword>
<dbReference type="PANTHER" id="PTHR31616">
    <property type="entry name" value="TREHALASE"/>
    <property type="match status" value="1"/>
</dbReference>
<evidence type="ECO:0000256" key="12">
    <source>
        <dbReference type="SAM" id="SignalP"/>
    </source>
</evidence>
<dbReference type="AlphaFoldDB" id="A0A3N4HEH0"/>
<dbReference type="PANTHER" id="PTHR31616:SF12">
    <property type="entry name" value="GLUCOAMYLASE"/>
    <property type="match status" value="1"/>
</dbReference>
<feature type="domain" description="GH15-like" evidence="13">
    <location>
        <begin position="45"/>
        <end position="465"/>
    </location>
</feature>
<keyword evidence="7" id="KW-0119">Carbohydrate metabolism</keyword>
<reference evidence="14 15" key="1">
    <citation type="journal article" date="2018" name="Nat. Ecol. Evol.">
        <title>Pezizomycetes genomes reveal the molecular basis of ectomycorrhizal truffle lifestyle.</title>
        <authorList>
            <person name="Murat C."/>
            <person name="Payen T."/>
            <person name="Noel B."/>
            <person name="Kuo A."/>
            <person name="Morin E."/>
            <person name="Chen J."/>
            <person name="Kohler A."/>
            <person name="Krizsan K."/>
            <person name="Balestrini R."/>
            <person name="Da Silva C."/>
            <person name="Montanini B."/>
            <person name="Hainaut M."/>
            <person name="Levati E."/>
            <person name="Barry K.W."/>
            <person name="Belfiori B."/>
            <person name="Cichocki N."/>
            <person name="Clum A."/>
            <person name="Dockter R.B."/>
            <person name="Fauchery L."/>
            <person name="Guy J."/>
            <person name="Iotti M."/>
            <person name="Le Tacon F."/>
            <person name="Lindquist E.A."/>
            <person name="Lipzen A."/>
            <person name="Malagnac F."/>
            <person name="Mello A."/>
            <person name="Molinier V."/>
            <person name="Miyauchi S."/>
            <person name="Poulain J."/>
            <person name="Riccioni C."/>
            <person name="Rubini A."/>
            <person name="Sitrit Y."/>
            <person name="Splivallo R."/>
            <person name="Traeger S."/>
            <person name="Wang M."/>
            <person name="Zifcakova L."/>
            <person name="Wipf D."/>
            <person name="Zambonelli A."/>
            <person name="Paolocci F."/>
            <person name="Nowrousian M."/>
            <person name="Ottonello S."/>
            <person name="Baldrian P."/>
            <person name="Spatafora J.W."/>
            <person name="Henrissat B."/>
            <person name="Nagy L.G."/>
            <person name="Aury J.M."/>
            <person name="Wincker P."/>
            <person name="Grigoriev I.V."/>
            <person name="Bonfante P."/>
            <person name="Martin F.M."/>
        </authorList>
    </citation>
    <scope>NUCLEOTIDE SEQUENCE [LARGE SCALE GENOMIC DNA]</scope>
    <source>
        <strain evidence="14 15">RN42</strain>
    </source>
</reference>
<dbReference type="GO" id="GO:0000272">
    <property type="term" value="P:polysaccharide catabolic process"/>
    <property type="evidence" value="ECO:0007669"/>
    <property type="project" value="UniProtKB-KW"/>
</dbReference>
<keyword evidence="9" id="KW-0624">Polysaccharide degradation</keyword>
<evidence type="ECO:0000256" key="7">
    <source>
        <dbReference type="ARBA" id="ARBA00023277"/>
    </source>
</evidence>
<evidence type="ECO:0000256" key="10">
    <source>
        <dbReference type="ARBA" id="ARBA00033442"/>
    </source>
</evidence>
<dbReference type="InterPro" id="IPR000165">
    <property type="entry name" value="Glucoamylase"/>
</dbReference>
<accession>A0A3N4HEH0</accession>
<dbReference type="FunFam" id="1.50.10.10:FF:000018">
    <property type="entry name" value="Glucoamylase"/>
    <property type="match status" value="1"/>
</dbReference>
<dbReference type="Pfam" id="PF00723">
    <property type="entry name" value="Glyco_hydro_15"/>
    <property type="match status" value="1"/>
</dbReference>
<keyword evidence="5" id="KW-0378">Hydrolase</keyword>
<evidence type="ECO:0000256" key="2">
    <source>
        <dbReference type="ARBA" id="ARBA00006188"/>
    </source>
</evidence>
<dbReference type="EC" id="3.2.1.3" evidence="3"/>
<dbReference type="Gene3D" id="1.50.10.10">
    <property type="match status" value="1"/>
</dbReference>
<comment type="catalytic activity">
    <reaction evidence="1">
        <text>Hydrolysis of terminal (1-&gt;4)-linked alpha-D-glucose residues successively from non-reducing ends of the chains with release of beta-D-glucose.</text>
        <dbReference type="EC" id="3.2.1.3"/>
    </reaction>
</comment>
<dbReference type="InterPro" id="IPR008928">
    <property type="entry name" value="6-hairpin_glycosidase_sf"/>
</dbReference>
<dbReference type="OrthoDB" id="6123450at2759"/>
<evidence type="ECO:0000313" key="14">
    <source>
        <dbReference type="EMBL" id="RPA72613.1"/>
    </source>
</evidence>
<evidence type="ECO:0000256" key="5">
    <source>
        <dbReference type="ARBA" id="ARBA00022801"/>
    </source>
</evidence>
<evidence type="ECO:0000256" key="1">
    <source>
        <dbReference type="ARBA" id="ARBA00001863"/>
    </source>
</evidence>
<dbReference type="SUPFAM" id="SSF48208">
    <property type="entry name" value="Six-hairpin glycosidases"/>
    <property type="match status" value="1"/>
</dbReference>
<dbReference type="PRINTS" id="PR00736">
    <property type="entry name" value="GLHYDRLASE15"/>
</dbReference>
<dbReference type="GO" id="GO:0000324">
    <property type="term" value="C:fungal-type vacuole"/>
    <property type="evidence" value="ECO:0007669"/>
    <property type="project" value="TreeGrafter"/>
</dbReference>
<feature type="signal peptide" evidence="12">
    <location>
        <begin position="1"/>
        <end position="20"/>
    </location>
</feature>
<evidence type="ECO:0000256" key="9">
    <source>
        <dbReference type="ARBA" id="ARBA00023326"/>
    </source>
</evidence>
<protein>
    <recommendedName>
        <fullName evidence="3">glucan 1,4-alpha-glucosidase</fullName>
        <ecNumber evidence="3">3.2.1.3</ecNumber>
    </recommendedName>
    <alternativeName>
        <fullName evidence="11">1,4-alpha-D-glucan glucohydrolase</fullName>
    </alternativeName>
    <alternativeName>
        <fullName evidence="10">Glucan 1,4-alpha-glucosidase</fullName>
    </alternativeName>
</protein>
<dbReference type="InterPro" id="IPR011613">
    <property type="entry name" value="GH15-like"/>
</dbReference>
<evidence type="ECO:0000256" key="11">
    <source>
        <dbReference type="ARBA" id="ARBA00033473"/>
    </source>
</evidence>
<organism evidence="14 15">
    <name type="scientific">Ascobolus immersus RN42</name>
    <dbReference type="NCBI Taxonomy" id="1160509"/>
    <lineage>
        <taxon>Eukaryota</taxon>
        <taxon>Fungi</taxon>
        <taxon>Dikarya</taxon>
        <taxon>Ascomycota</taxon>
        <taxon>Pezizomycotina</taxon>
        <taxon>Pezizomycetes</taxon>
        <taxon>Pezizales</taxon>
        <taxon>Ascobolaceae</taxon>
        <taxon>Ascobolus</taxon>
    </lineage>
</organism>
<keyword evidence="15" id="KW-1185">Reference proteome</keyword>